<accession>A0A9N9J1S6</accession>
<reference evidence="1" key="1">
    <citation type="submission" date="2021-06" db="EMBL/GenBank/DDBJ databases">
        <authorList>
            <person name="Kallberg Y."/>
            <person name="Tangrot J."/>
            <person name="Rosling A."/>
        </authorList>
    </citation>
    <scope>NUCLEOTIDE SEQUENCE</scope>
    <source>
        <strain evidence="1">MA453B</strain>
    </source>
</reference>
<organism evidence="1 2">
    <name type="scientific">Dentiscutata erythropus</name>
    <dbReference type="NCBI Taxonomy" id="1348616"/>
    <lineage>
        <taxon>Eukaryota</taxon>
        <taxon>Fungi</taxon>
        <taxon>Fungi incertae sedis</taxon>
        <taxon>Mucoromycota</taxon>
        <taxon>Glomeromycotina</taxon>
        <taxon>Glomeromycetes</taxon>
        <taxon>Diversisporales</taxon>
        <taxon>Gigasporaceae</taxon>
        <taxon>Dentiscutata</taxon>
    </lineage>
</organism>
<dbReference type="EMBL" id="CAJVPY010016141">
    <property type="protein sequence ID" value="CAG8755564.1"/>
    <property type="molecule type" value="Genomic_DNA"/>
</dbReference>
<sequence length="87" mass="10353">NYQTTNKKSKLKKRKLEEINSDLNQISKKYYMIVESNNENFSESESDSELSNLYSNNSEYICKQKKDKFRLIKEFEINIIDDTQATI</sequence>
<keyword evidence="2" id="KW-1185">Reference proteome</keyword>
<evidence type="ECO:0000313" key="2">
    <source>
        <dbReference type="Proteomes" id="UP000789405"/>
    </source>
</evidence>
<gene>
    <name evidence="1" type="ORF">DERYTH_LOCUS17292</name>
</gene>
<comment type="caution">
    <text evidence="1">The sequence shown here is derived from an EMBL/GenBank/DDBJ whole genome shotgun (WGS) entry which is preliminary data.</text>
</comment>
<dbReference type="AlphaFoldDB" id="A0A9N9J1S6"/>
<dbReference type="Proteomes" id="UP000789405">
    <property type="component" value="Unassembled WGS sequence"/>
</dbReference>
<evidence type="ECO:0000313" key="1">
    <source>
        <dbReference type="EMBL" id="CAG8755564.1"/>
    </source>
</evidence>
<name>A0A9N9J1S6_9GLOM</name>
<proteinExistence type="predicted"/>
<protein>
    <submittedName>
        <fullName evidence="1">14766_t:CDS:1</fullName>
    </submittedName>
</protein>
<feature type="non-terminal residue" evidence="1">
    <location>
        <position position="1"/>
    </location>
</feature>